<proteinExistence type="predicted"/>
<accession>A0A345UMM5</accession>
<dbReference type="OrthoDB" id="9790710at2"/>
<dbReference type="Pfam" id="PF13579">
    <property type="entry name" value="Glyco_trans_4_4"/>
    <property type="match status" value="1"/>
</dbReference>
<feature type="domain" description="Glycosyltransferase subfamily 4-like N-terminal" evidence="1">
    <location>
        <begin position="20"/>
        <end position="152"/>
    </location>
</feature>
<dbReference type="Proteomes" id="UP000254808">
    <property type="component" value="Chromosome"/>
</dbReference>
<evidence type="ECO:0000259" key="1">
    <source>
        <dbReference type="Pfam" id="PF13579"/>
    </source>
</evidence>
<dbReference type="PANTHER" id="PTHR12526">
    <property type="entry name" value="GLYCOSYLTRANSFERASE"/>
    <property type="match status" value="1"/>
</dbReference>
<evidence type="ECO:0000313" key="3">
    <source>
        <dbReference type="Proteomes" id="UP000254808"/>
    </source>
</evidence>
<sequence>MKKVLFIAANARSLIANRGDLIRELTSRGHQVHALIPDYDFLPEVEELGISWELIHLSRTGADPFRDYRSYRELKQKIRQFGPDITYGYSIKPVIYGALAARACGVAVRASMITGMGYLFTGNTLKQRLLRIAGAWLYRQAMKASTTIYFQNPDDVALFKSLDIIRAKEASKIVRTNGSGVNMDRFYETRPVKEPVRFLVISRLLEDKGIREFVHAARLLHHRYPEAAFQVVGPLDLNLPHALPEREVESWKAEGLVDFTGGVKDVRPYIESCSVYVLPSYREGTPRSVLEAMAMKRAIITTDTPGCRETVEQEVNGFLVPVKSSEALAAAMEQFLQQPQLIDRMAAESLRICREKYDVTKVNQTILEGLKLHTD</sequence>
<keyword evidence="2" id="KW-0808">Transferase</keyword>
<reference evidence="2 3" key="1">
    <citation type="submission" date="2018-03" db="EMBL/GenBank/DDBJ databases">
        <title>Phenotypic and genomic properties of Cyclonatronum proteinivorum gen. nov., sp. nov., a haloalkaliphilic bacteroidete from soda lakes possessing Na+-translocating rhodopsin.</title>
        <authorList>
            <person name="Toshchakov S.V."/>
            <person name="Korzhenkov A."/>
            <person name="Samarov N.I."/>
            <person name="Kublanov I.V."/>
            <person name="Muntyan M.S."/>
            <person name="Sorokin D.Y."/>
        </authorList>
    </citation>
    <scope>NUCLEOTIDE SEQUENCE [LARGE SCALE GENOMIC DNA]</scope>
    <source>
        <strain evidence="2 3">Omega</strain>
    </source>
</reference>
<dbReference type="PANTHER" id="PTHR12526:SF638">
    <property type="entry name" value="SPORE COAT PROTEIN SA"/>
    <property type="match status" value="1"/>
</dbReference>
<dbReference type="Gene3D" id="3.40.50.2000">
    <property type="entry name" value="Glycogen Phosphorylase B"/>
    <property type="match status" value="2"/>
</dbReference>
<dbReference type="AlphaFoldDB" id="A0A345UMM5"/>
<dbReference type="CDD" id="cd03808">
    <property type="entry name" value="GT4_CapM-like"/>
    <property type="match status" value="1"/>
</dbReference>
<dbReference type="RefSeq" id="WP_114984885.1">
    <property type="nucleotide sequence ID" value="NZ_CP027806.1"/>
</dbReference>
<dbReference type="InterPro" id="IPR028098">
    <property type="entry name" value="Glyco_trans_4-like_N"/>
</dbReference>
<dbReference type="Pfam" id="PF13692">
    <property type="entry name" value="Glyco_trans_1_4"/>
    <property type="match status" value="1"/>
</dbReference>
<keyword evidence="3" id="KW-1185">Reference proteome</keyword>
<name>A0A345UMM5_9BACT</name>
<evidence type="ECO:0000313" key="2">
    <source>
        <dbReference type="EMBL" id="AXJ01727.1"/>
    </source>
</evidence>
<dbReference type="GO" id="GO:0016757">
    <property type="term" value="F:glycosyltransferase activity"/>
    <property type="evidence" value="ECO:0007669"/>
    <property type="project" value="TreeGrafter"/>
</dbReference>
<dbReference type="SUPFAM" id="SSF53756">
    <property type="entry name" value="UDP-Glycosyltransferase/glycogen phosphorylase"/>
    <property type="match status" value="1"/>
</dbReference>
<dbReference type="KEGG" id="cprv:CYPRO_2485"/>
<gene>
    <name evidence="2" type="ORF">CYPRO_2485</name>
</gene>
<dbReference type="EMBL" id="CP027806">
    <property type="protein sequence ID" value="AXJ01727.1"/>
    <property type="molecule type" value="Genomic_DNA"/>
</dbReference>
<organism evidence="2 3">
    <name type="scientific">Cyclonatronum proteinivorum</name>
    <dbReference type="NCBI Taxonomy" id="1457365"/>
    <lineage>
        <taxon>Bacteria</taxon>
        <taxon>Pseudomonadati</taxon>
        <taxon>Balneolota</taxon>
        <taxon>Balneolia</taxon>
        <taxon>Balneolales</taxon>
        <taxon>Cyclonatronaceae</taxon>
        <taxon>Cyclonatronum</taxon>
    </lineage>
</organism>
<protein>
    <submittedName>
        <fullName evidence="2">Glycosyltransferase involved in cell wall bisynthesis</fullName>
    </submittedName>
</protein>